<name>A0A0A2MPK3_9FLAO</name>
<comment type="caution">
    <text evidence="3">The sequence shown here is derived from an EMBL/GenBank/DDBJ whole genome shotgun (WGS) entry which is preliminary data.</text>
</comment>
<dbReference type="PANTHER" id="PTHR43265">
    <property type="entry name" value="ESTERASE ESTD"/>
    <property type="match status" value="1"/>
</dbReference>
<feature type="signal peptide" evidence="1">
    <location>
        <begin position="1"/>
        <end position="18"/>
    </location>
</feature>
<dbReference type="GO" id="GO:0052689">
    <property type="term" value="F:carboxylic ester hydrolase activity"/>
    <property type="evidence" value="ECO:0007669"/>
    <property type="project" value="TreeGrafter"/>
</dbReference>
<feature type="chain" id="PRO_5001992475" description="Xaa-Pro dipeptidyl-peptidase-like domain-containing protein" evidence="1">
    <location>
        <begin position="19"/>
        <end position="464"/>
    </location>
</feature>
<keyword evidence="4" id="KW-1185">Reference proteome</keyword>
<dbReference type="STRING" id="1121898.GCA_000422725_02142"/>
<sequence length="464" mass="50330">MKKLFTFVILFAVTTLFAQDISGPWYGQLVFPGGKLRITININKTENGYTATMDSPDQGAKNIPIQAIGFENNLLAFGIPQGGISYKGTLENDVIKGTFSQGGNDLPLDLSRNPAVAEKPKRPQEPVKPYPYYEEEITFKNEKAGITLAGTLTLPKKEGNYPAVILITGSGAQNRDEELLGHKPFLILSDYLTKKGIAVLRYDDRGTGASTGSFTKGTTNDFATDVQAAFDYLKTRKEINKKKIGLMGHSEGGTIAPIVANANADVAYIVLLAGTAIPGDEILMLQNYLIGKANGMPEEELNKLGAINKKVYTAVKEAPDAATAKKRATEVFTNELKPLLLSKGVPQDQLGPYVDNQAAEVSSPWFSNFIKYDPYPALEKVKCPILALNGEKDLQVPPTANLDAIKRAAAKSGNKKVTTKQLPGLNHLFQTSTTGSPQEYAEIEETFAPAALTEISTWILQQVK</sequence>
<dbReference type="RefSeq" id="WP_026990951.1">
    <property type="nucleotide sequence ID" value="NZ_AUGP01000018.1"/>
</dbReference>
<gene>
    <name evidence="3" type="ORF">Q766_08955</name>
</gene>
<organism evidence="3 4">
    <name type="scientific">Flavobacterium subsaxonicum WB 4.1-42 = DSM 21790</name>
    <dbReference type="NCBI Taxonomy" id="1121898"/>
    <lineage>
        <taxon>Bacteria</taxon>
        <taxon>Pseudomonadati</taxon>
        <taxon>Bacteroidota</taxon>
        <taxon>Flavobacteriia</taxon>
        <taxon>Flavobacteriales</taxon>
        <taxon>Flavobacteriaceae</taxon>
        <taxon>Flavobacterium</taxon>
    </lineage>
</organism>
<protein>
    <recommendedName>
        <fullName evidence="2">Xaa-Pro dipeptidyl-peptidase-like domain-containing protein</fullName>
    </recommendedName>
</protein>
<dbReference type="OrthoDB" id="9809549at2"/>
<keyword evidence="1" id="KW-0732">Signal</keyword>
<dbReference type="InterPro" id="IPR053145">
    <property type="entry name" value="AB_hydrolase_Est10"/>
</dbReference>
<dbReference type="InterPro" id="IPR029058">
    <property type="entry name" value="AB_hydrolase_fold"/>
</dbReference>
<proteinExistence type="predicted"/>
<dbReference type="Gene3D" id="3.40.50.1820">
    <property type="entry name" value="alpha/beta hydrolase"/>
    <property type="match status" value="1"/>
</dbReference>
<dbReference type="Proteomes" id="UP000030111">
    <property type="component" value="Unassembled WGS sequence"/>
</dbReference>
<reference evidence="3 4" key="1">
    <citation type="submission" date="2013-09" db="EMBL/GenBank/DDBJ databases">
        <authorList>
            <person name="Zeng Z."/>
            <person name="Chen C."/>
        </authorList>
    </citation>
    <scope>NUCLEOTIDE SEQUENCE [LARGE SCALE GENOMIC DNA]</scope>
    <source>
        <strain evidence="3 4">WB 4.1-42</strain>
    </source>
</reference>
<evidence type="ECO:0000313" key="3">
    <source>
        <dbReference type="EMBL" id="KGO93413.1"/>
    </source>
</evidence>
<evidence type="ECO:0000259" key="2">
    <source>
        <dbReference type="Pfam" id="PF02129"/>
    </source>
</evidence>
<dbReference type="AlphaFoldDB" id="A0A0A2MPK3"/>
<evidence type="ECO:0000313" key="4">
    <source>
        <dbReference type="Proteomes" id="UP000030111"/>
    </source>
</evidence>
<dbReference type="SUPFAM" id="SSF53474">
    <property type="entry name" value="alpha/beta-Hydrolases"/>
    <property type="match status" value="1"/>
</dbReference>
<dbReference type="InterPro" id="IPR000383">
    <property type="entry name" value="Xaa-Pro-like_dom"/>
</dbReference>
<evidence type="ECO:0000256" key="1">
    <source>
        <dbReference type="SAM" id="SignalP"/>
    </source>
</evidence>
<dbReference type="PANTHER" id="PTHR43265:SF1">
    <property type="entry name" value="ESTERASE ESTD"/>
    <property type="match status" value="1"/>
</dbReference>
<feature type="domain" description="Xaa-Pro dipeptidyl-peptidase-like" evidence="2">
    <location>
        <begin position="145"/>
        <end position="396"/>
    </location>
</feature>
<dbReference type="Pfam" id="PF02129">
    <property type="entry name" value="Peptidase_S15"/>
    <property type="match status" value="1"/>
</dbReference>
<dbReference type="EMBL" id="JRLY01000005">
    <property type="protein sequence ID" value="KGO93413.1"/>
    <property type="molecule type" value="Genomic_DNA"/>
</dbReference>
<accession>A0A0A2MPK3</accession>
<dbReference type="eggNOG" id="COG1073">
    <property type="taxonomic scope" value="Bacteria"/>
</dbReference>